<dbReference type="Gene3D" id="1.10.1060.10">
    <property type="entry name" value="Alpha-helical ferredoxin"/>
    <property type="match status" value="1"/>
</dbReference>
<dbReference type="InterPro" id="IPR004113">
    <property type="entry name" value="FAD-bd_oxidored_4_C"/>
</dbReference>
<keyword evidence="2" id="KW-0479">Metal-binding</keyword>
<evidence type="ECO:0000256" key="1">
    <source>
        <dbReference type="ARBA" id="ARBA00022630"/>
    </source>
</evidence>
<dbReference type="Proteomes" id="UP000007437">
    <property type="component" value="Chromosome"/>
</dbReference>
<dbReference type="PANTHER" id="PTHR42934:SF2">
    <property type="entry name" value="GLYCOLATE OXIDASE SUBUNIT GLCD"/>
    <property type="match status" value="1"/>
</dbReference>
<protein>
    <submittedName>
        <fullName evidence="8">Anaerobic glycerol-3-phosphate dehydrogenase membrane anchor subunit</fullName>
        <ecNumber evidence="8">1.1.5.3</ecNumber>
    </submittedName>
</protein>
<evidence type="ECO:0000256" key="2">
    <source>
        <dbReference type="ARBA" id="ARBA00022723"/>
    </source>
</evidence>
<dbReference type="GO" id="GO:0004368">
    <property type="term" value="F:glycerol-3-phosphate dehydrogenase (quinone) activity"/>
    <property type="evidence" value="ECO:0007669"/>
    <property type="project" value="UniProtKB-EC"/>
</dbReference>
<name>E5ALR7_MYCRK</name>
<organism evidence="8 9">
    <name type="scientific">Mycetohabitans rhizoxinica (strain DSM 19002 / CIP 109453 / HKI 454)</name>
    <name type="common">Paraburkholderia rhizoxinica</name>
    <dbReference type="NCBI Taxonomy" id="882378"/>
    <lineage>
        <taxon>Bacteria</taxon>
        <taxon>Pseudomonadati</taxon>
        <taxon>Pseudomonadota</taxon>
        <taxon>Betaproteobacteria</taxon>
        <taxon>Burkholderiales</taxon>
        <taxon>Burkholderiaceae</taxon>
        <taxon>Mycetohabitans</taxon>
    </lineage>
</organism>
<dbReference type="InterPro" id="IPR017900">
    <property type="entry name" value="4Fe4S_Fe_S_CS"/>
</dbReference>
<dbReference type="InterPro" id="IPR016169">
    <property type="entry name" value="FAD-bd_PCMH_sub2"/>
</dbReference>
<dbReference type="InterPro" id="IPR021817">
    <property type="entry name" value="DUF3400"/>
</dbReference>
<keyword evidence="4" id="KW-0408">Iron</keyword>
<feature type="region of interest" description="Disordered" evidence="6">
    <location>
        <begin position="1"/>
        <end position="70"/>
    </location>
</feature>
<dbReference type="InterPro" id="IPR009051">
    <property type="entry name" value="Helical_ferredxn"/>
</dbReference>
<dbReference type="EMBL" id="FR687359">
    <property type="protein sequence ID" value="CBW76088.1"/>
    <property type="molecule type" value="Genomic_DNA"/>
</dbReference>
<evidence type="ECO:0000259" key="7">
    <source>
        <dbReference type="PROSITE" id="PS51387"/>
    </source>
</evidence>
<evidence type="ECO:0000256" key="5">
    <source>
        <dbReference type="ARBA" id="ARBA00023014"/>
    </source>
</evidence>
<keyword evidence="5" id="KW-0411">Iron-sulfur</keyword>
<dbReference type="KEGG" id="brh:RBRH_02105"/>
<dbReference type="Pfam" id="PF02913">
    <property type="entry name" value="FAD-oxidase_C"/>
    <property type="match status" value="2"/>
</dbReference>
<dbReference type="InterPro" id="IPR022153">
    <property type="entry name" value="DUF3683"/>
</dbReference>
<dbReference type="EC" id="1.1.5.3" evidence="8"/>
<proteinExistence type="predicted"/>
<sequence length="1441" mass="158725">MSRAATGLRRRPSSSSRVARDRAAAGDTGEASRHPCWSTRARGDRTGARQASHPPDLADNSASPRRRRFSAATAWTHRPTELQNMNAPQAFDPHGAAAAVALDTESRLREIPYNYTSFSDREIVIRLLGDDAWPMLDELRAERRTGRSARMLYEVLGDIWVVHRNPYLQDDLLDNPKRRAMLIDALNHRLNEIDKRRHADLREHGDDAGHGRAARVGSLVTAARGAVDAFATQFEQIAALRRRAKRELRRWTEKDNIRFDGLSRVSHVTDATDWRVEYPFVVLTPDTEAEIAGLVKACFELGLTVIPRGGGTGYTGGAVPLTPFSAVINTEKLEQLGPVELTELPGVSGKVATIFSGAGVVTRRVTQAAEQAGYVFAVDPTSLDASCIGGNIAMNAGGKKAVLWGTALDNLAWWRMVDPDGNWLEVTRVGHNLGKIHDVPSATFELRWYDGSAAPGERLLRSETLTIEGRRFRKAGLGKDVTDKFLAGLPGVQKEGCDGLITSARWVLHKMPAHTRTVCLEFFGQARDAIPSIVEIKAHLFATAKAGGAILAGLEHLDERYLRAVGYATKSKRNTLPKMVLIGDIVGDDADRVAEAASEVVRMANGKSGEGFVAVSAEARKRFWLDRSRTAAIAKHTNAFKINEDVVIPLDRMGEYTDGIERINIELSLKNKLQLVDALEAFFAAGNLPLGKSDDANEIPSAEWLEDRVAQALALLRQVRARWQYVRDNLDAPLAQARQRLLELGCEALAEKFAHRLDVQPDASVFDLAQDRTIRISWKREIRAELRQIFNGGAFKPILDEAQAVHKQVLRGRVFVALHMHAGDGNVHTNIPVNSDNYEMLQDAHTAVARIMALARSLDGVISGEHGIGITKLEFLTDAEIAEFRAYKQKIDPQGRFNKGKLLEGADLRNAYTPSFGLMGYESLIMQQSDIGAIADSVKDCLRCGKCKPVCATHVPRANLLYSPRNKILATSLLVEAFLYEEQTRRGVSIKHWDEFNDVADHCTVCHKCVTPCPVKIDFGDVTMNMRNLLRKMGKKQFNPGQAAGMFFLNATHPQTIRAARLVMMDIGYKAQRVASDVLKALGRKQTQRPPATTGRPTAVEQVIHFVNKKMPGNLPKKTARALLDIEDNKVVPIIRNPKTTTVDTEAVFYFPGCGSERLFSQVGLATQAMLWEAGVQTVLPPGYLCCGYPQRGAGQYDKAEKIVTDNRVLFHRVANTLNYLDIKTVVVSCGTCYDQLAGYEFDKIFPGCRIIDIHEFLLEKGLKLDGVSGVRYMYHDPCHTPIKTVDPVKLVNELVGSQKQGYRIEKNDRCCGESGTLAVTRPDVSTQVRFRKEEEIRKGAAQLRDIPIAAAPPGAGAPADVPAGLVTGGGAHAPRAAFDGDVKILTSCPSCLQGLSRYNEDAGIEADYIVVEMARHMLGENWMADYVQRANSGGIERVLV</sequence>
<dbReference type="SUPFAM" id="SSF55103">
    <property type="entry name" value="FAD-linked oxidases, C-terminal domain"/>
    <property type="match status" value="1"/>
</dbReference>
<dbReference type="Pfam" id="PF01565">
    <property type="entry name" value="FAD_binding_4"/>
    <property type="match status" value="1"/>
</dbReference>
<evidence type="ECO:0000313" key="9">
    <source>
        <dbReference type="Proteomes" id="UP000007437"/>
    </source>
</evidence>
<dbReference type="HOGENOM" id="CLU_262983_0_0_4"/>
<dbReference type="eggNOG" id="COG0277">
    <property type="taxonomic scope" value="Bacteria"/>
</dbReference>
<dbReference type="Pfam" id="PF02754">
    <property type="entry name" value="CCG"/>
    <property type="match status" value="2"/>
</dbReference>
<dbReference type="SUPFAM" id="SSF56176">
    <property type="entry name" value="FAD-binding/transporter-associated domain-like"/>
    <property type="match status" value="1"/>
</dbReference>
<dbReference type="InterPro" id="IPR006094">
    <property type="entry name" value="Oxid_FAD_bind_N"/>
</dbReference>
<dbReference type="GO" id="GO:0046872">
    <property type="term" value="F:metal ion binding"/>
    <property type="evidence" value="ECO:0007669"/>
    <property type="project" value="UniProtKB-KW"/>
</dbReference>
<feature type="domain" description="FAD-binding PCMH-type" evidence="7">
    <location>
        <begin position="275"/>
        <end position="511"/>
    </location>
</feature>
<dbReference type="STRING" id="882378.RBRH_02105"/>
<dbReference type="PROSITE" id="PS51387">
    <property type="entry name" value="FAD_PCMH"/>
    <property type="match status" value="1"/>
</dbReference>
<dbReference type="Gene3D" id="3.30.70.2740">
    <property type="match status" value="1"/>
</dbReference>
<evidence type="ECO:0000256" key="6">
    <source>
        <dbReference type="SAM" id="MobiDB-lite"/>
    </source>
</evidence>
<dbReference type="Pfam" id="PF13183">
    <property type="entry name" value="Fer4_8"/>
    <property type="match status" value="1"/>
</dbReference>
<accession>E5ALR7</accession>
<dbReference type="GO" id="GO:0051536">
    <property type="term" value="F:iron-sulfur cluster binding"/>
    <property type="evidence" value="ECO:0007669"/>
    <property type="project" value="UniProtKB-KW"/>
</dbReference>
<keyword evidence="3" id="KW-0274">FAD</keyword>
<dbReference type="Gene3D" id="3.30.465.10">
    <property type="match status" value="1"/>
</dbReference>
<dbReference type="InterPro" id="IPR016166">
    <property type="entry name" value="FAD-bd_PCMH"/>
</dbReference>
<dbReference type="PROSITE" id="PS00198">
    <property type="entry name" value="4FE4S_FER_1"/>
    <property type="match status" value="1"/>
</dbReference>
<dbReference type="InterPro" id="IPR004017">
    <property type="entry name" value="Cys_rich_dom"/>
</dbReference>
<dbReference type="eggNOG" id="COG0247">
    <property type="taxonomic scope" value="Bacteria"/>
</dbReference>
<gene>
    <name evidence="8" type="ordered locus">RBRH_02105</name>
</gene>
<dbReference type="GO" id="GO:0071949">
    <property type="term" value="F:FAD binding"/>
    <property type="evidence" value="ECO:0007669"/>
    <property type="project" value="InterPro"/>
</dbReference>
<dbReference type="SUPFAM" id="SSF46548">
    <property type="entry name" value="alpha-helical ferredoxin"/>
    <property type="match status" value="1"/>
</dbReference>
<dbReference type="InterPro" id="IPR016164">
    <property type="entry name" value="FAD-linked_Oxase-like_C"/>
</dbReference>
<dbReference type="Pfam" id="PF11880">
    <property type="entry name" value="DUF3400"/>
    <property type="match status" value="1"/>
</dbReference>
<dbReference type="InterPro" id="IPR051914">
    <property type="entry name" value="FAD-linked_OxidoTrans_Type4"/>
</dbReference>
<keyword evidence="8" id="KW-0560">Oxidoreductase</keyword>
<evidence type="ECO:0000256" key="3">
    <source>
        <dbReference type="ARBA" id="ARBA00022827"/>
    </source>
</evidence>
<dbReference type="Pfam" id="PF12447">
    <property type="entry name" value="DUF3683"/>
    <property type="match status" value="1"/>
</dbReference>
<dbReference type="PANTHER" id="PTHR42934">
    <property type="entry name" value="GLYCOLATE OXIDASE SUBUNIT GLCD"/>
    <property type="match status" value="1"/>
</dbReference>
<keyword evidence="1" id="KW-0285">Flavoprotein</keyword>
<evidence type="ECO:0000256" key="4">
    <source>
        <dbReference type="ARBA" id="ARBA00023004"/>
    </source>
</evidence>
<evidence type="ECO:0000313" key="8">
    <source>
        <dbReference type="EMBL" id="CBW76088.1"/>
    </source>
</evidence>
<reference evidence="8 9" key="1">
    <citation type="journal article" date="2011" name="J. Bacteriol.">
        <title>Complete genome sequence of Burkholderia rhizoxinica, an endosymbiont of Rhizopus microsporus.</title>
        <authorList>
            <person name="Lackner G."/>
            <person name="Moebius N."/>
            <person name="Partida-Martinez L."/>
            <person name="Hertweck C."/>
        </authorList>
    </citation>
    <scope>NUCLEOTIDE SEQUENCE [LARGE SCALE GENOMIC DNA]</scope>
    <source>
        <strain evidence="9">DSM 19002 / CIP 109453 / HKI 454</strain>
    </source>
</reference>
<dbReference type="InterPro" id="IPR017896">
    <property type="entry name" value="4Fe4S_Fe-S-bd"/>
</dbReference>
<dbReference type="InterPro" id="IPR036318">
    <property type="entry name" value="FAD-bd_PCMH-like_sf"/>
</dbReference>